<dbReference type="InterPro" id="IPR019999">
    <property type="entry name" value="Anth_synth_I-like"/>
</dbReference>
<dbReference type="Pfam" id="PF04715">
    <property type="entry name" value="Anth_synt_I_N"/>
    <property type="match status" value="1"/>
</dbReference>
<evidence type="ECO:0000313" key="3">
    <source>
        <dbReference type="EMBL" id="SVA01966.1"/>
    </source>
</evidence>
<evidence type="ECO:0000259" key="1">
    <source>
        <dbReference type="Pfam" id="PF00425"/>
    </source>
</evidence>
<gene>
    <name evidence="3" type="ORF">METZ01_LOCUS54820</name>
</gene>
<dbReference type="InterPro" id="IPR005801">
    <property type="entry name" value="ADC_synthase"/>
</dbReference>
<dbReference type="Pfam" id="PF00425">
    <property type="entry name" value="Chorismate_bind"/>
    <property type="match status" value="1"/>
</dbReference>
<feature type="domain" description="Anthranilate synthase component I N-terminal" evidence="2">
    <location>
        <begin position="30"/>
        <end position="165"/>
    </location>
</feature>
<dbReference type="Gene3D" id="3.60.120.10">
    <property type="entry name" value="Anthranilate synthase"/>
    <property type="match status" value="1"/>
</dbReference>
<feature type="domain" description="Chorismate-utilising enzyme C-terminal" evidence="1">
    <location>
        <begin position="226"/>
        <end position="479"/>
    </location>
</feature>
<dbReference type="SUPFAM" id="SSF56322">
    <property type="entry name" value="ADC synthase"/>
    <property type="match status" value="1"/>
</dbReference>
<dbReference type="EMBL" id="UINC01002956">
    <property type="protein sequence ID" value="SVA01966.1"/>
    <property type="molecule type" value="Genomic_DNA"/>
</dbReference>
<dbReference type="PANTHER" id="PTHR11236">
    <property type="entry name" value="AMINOBENZOATE/ANTHRANILATE SYNTHASE"/>
    <property type="match status" value="1"/>
</dbReference>
<evidence type="ECO:0000259" key="2">
    <source>
        <dbReference type="Pfam" id="PF04715"/>
    </source>
</evidence>
<dbReference type="InterPro" id="IPR015890">
    <property type="entry name" value="Chorismate_C"/>
</dbReference>
<organism evidence="3">
    <name type="scientific">marine metagenome</name>
    <dbReference type="NCBI Taxonomy" id="408172"/>
    <lineage>
        <taxon>unclassified sequences</taxon>
        <taxon>metagenomes</taxon>
        <taxon>ecological metagenomes</taxon>
    </lineage>
</organism>
<name>A0A381SD84_9ZZZZ</name>
<dbReference type="GO" id="GO:0000162">
    <property type="term" value="P:L-tryptophan biosynthetic process"/>
    <property type="evidence" value="ECO:0007669"/>
    <property type="project" value="TreeGrafter"/>
</dbReference>
<proteinExistence type="predicted"/>
<dbReference type="AlphaFoldDB" id="A0A381SD84"/>
<sequence>MDILPDKKKFIQLAASSCRIPVFGEELILDLDPFLLFQELYKNSEQSFLLESGKGPKETSQYSIFGHSNSRLLKFFGNQASLYNDGILIKKFTHVNEAFKLLNFEKDTHQVDYLLHFWGGWVGFVGYEAVTLFENISLNTDQKLPDLSFMEVERMFIYDHNSNKLKFILSGLNKTKESDYENFVVEIKQVWIKVQKALNNFNLGGSYSDEKKNSFISTLPKSLLNKSDYIKKVNQAKTYISEGDIYQANLSQKFEAPYNQDPLTIYKRLRKINPSPFSGFLKFDDLILVSSSPERLIKISGNKIESRPIAGTRPRSNIIEKDKALMVELLLNEKERAEHLMLVDLERSDLGRLCKPGSIKVTDFMFLEKYSHVTHIVSNISGCLLPDQGIFEILKAIFPGGTITGCPKIRCMEIIDELEPVPRGPYSGSFGYIGFAPYMDLNIIIRSIVIHNDSASFHVGAGIVADSVPEKEYLETLDKAAAMIEALSTEK</sequence>
<evidence type="ECO:0008006" key="4">
    <source>
        <dbReference type="Google" id="ProtNLM"/>
    </source>
</evidence>
<dbReference type="InterPro" id="IPR006805">
    <property type="entry name" value="Anth_synth_I_N"/>
</dbReference>
<dbReference type="PRINTS" id="PR00095">
    <property type="entry name" value="ANTSNTHASEI"/>
</dbReference>
<reference evidence="3" key="1">
    <citation type="submission" date="2018-05" db="EMBL/GenBank/DDBJ databases">
        <authorList>
            <person name="Lanie J.A."/>
            <person name="Ng W.-L."/>
            <person name="Kazmierczak K.M."/>
            <person name="Andrzejewski T.M."/>
            <person name="Davidsen T.M."/>
            <person name="Wayne K.J."/>
            <person name="Tettelin H."/>
            <person name="Glass J.I."/>
            <person name="Rusch D."/>
            <person name="Podicherti R."/>
            <person name="Tsui H.-C.T."/>
            <person name="Winkler M.E."/>
        </authorList>
    </citation>
    <scope>NUCLEOTIDE SEQUENCE</scope>
</reference>
<protein>
    <recommendedName>
        <fullName evidence="4">Aminodeoxychorismate synthase</fullName>
    </recommendedName>
</protein>
<dbReference type="PANTHER" id="PTHR11236:SF9">
    <property type="entry name" value="ANTHRANILATE SYNTHASE COMPONENT 1"/>
    <property type="match status" value="1"/>
</dbReference>
<accession>A0A381SD84</accession>